<name>A0ACA9MTU7_9GLOM</name>
<feature type="non-terminal residue" evidence="1">
    <location>
        <position position="120"/>
    </location>
</feature>
<proteinExistence type="predicted"/>
<evidence type="ECO:0000313" key="2">
    <source>
        <dbReference type="Proteomes" id="UP000789702"/>
    </source>
</evidence>
<organism evidence="1 2">
    <name type="scientific">Dentiscutata heterogama</name>
    <dbReference type="NCBI Taxonomy" id="1316150"/>
    <lineage>
        <taxon>Eukaryota</taxon>
        <taxon>Fungi</taxon>
        <taxon>Fungi incertae sedis</taxon>
        <taxon>Mucoromycota</taxon>
        <taxon>Glomeromycotina</taxon>
        <taxon>Glomeromycetes</taxon>
        <taxon>Diversisporales</taxon>
        <taxon>Gigasporaceae</taxon>
        <taxon>Dentiscutata</taxon>
    </lineage>
</organism>
<gene>
    <name evidence="1" type="ORF">DHETER_LOCUS7736</name>
</gene>
<sequence length="120" mass="13749">MYKLFVAPKKTSKNVKKAKKTREEVQRNETELEAKNVVIPSVSYETSQTSEGDGVFYPPGSDEEKFSSEEEDSEDSKKSDETDKTSSSRRSTSQTSENTRKRRREDLSEDEQEPNDQDDV</sequence>
<protein>
    <submittedName>
        <fullName evidence="1">9685_t:CDS:1</fullName>
    </submittedName>
</protein>
<reference evidence="1" key="1">
    <citation type="submission" date="2021-06" db="EMBL/GenBank/DDBJ databases">
        <authorList>
            <person name="Kallberg Y."/>
            <person name="Tangrot J."/>
            <person name="Rosling A."/>
        </authorList>
    </citation>
    <scope>NUCLEOTIDE SEQUENCE</scope>
    <source>
        <strain evidence="1">IL203A</strain>
    </source>
</reference>
<dbReference type="EMBL" id="CAJVPU010011342">
    <property type="protein sequence ID" value="CAG8613715.1"/>
    <property type="molecule type" value="Genomic_DNA"/>
</dbReference>
<comment type="caution">
    <text evidence="1">The sequence shown here is derived from an EMBL/GenBank/DDBJ whole genome shotgun (WGS) entry which is preliminary data.</text>
</comment>
<accession>A0ACA9MTU7</accession>
<keyword evidence="2" id="KW-1185">Reference proteome</keyword>
<evidence type="ECO:0000313" key="1">
    <source>
        <dbReference type="EMBL" id="CAG8613715.1"/>
    </source>
</evidence>
<dbReference type="Proteomes" id="UP000789702">
    <property type="component" value="Unassembled WGS sequence"/>
</dbReference>